<protein>
    <submittedName>
        <fullName evidence="2">Uncharacterized protein</fullName>
    </submittedName>
</protein>
<keyword evidence="3" id="KW-1185">Reference proteome</keyword>
<accession>A0A6A6NSX3</accession>
<name>A0A6A6NSX3_9PEZI</name>
<evidence type="ECO:0000313" key="3">
    <source>
        <dbReference type="Proteomes" id="UP000799766"/>
    </source>
</evidence>
<gene>
    <name evidence="2" type="ORF">BDY21DRAFT_100347</name>
</gene>
<reference evidence="2" key="1">
    <citation type="journal article" date="2020" name="Stud. Mycol.">
        <title>101 Dothideomycetes genomes: a test case for predicting lifestyles and emergence of pathogens.</title>
        <authorList>
            <person name="Haridas S."/>
            <person name="Albert R."/>
            <person name="Binder M."/>
            <person name="Bloem J."/>
            <person name="Labutti K."/>
            <person name="Salamov A."/>
            <person name="Andreopoulos B."/>
            <person name="Baker S."/>
            <person name="Barry K."/>
            <person name="Bills G."/>
            <person name="Bluhm B."/>
            <person name="Cannon C."/>
            <person name="Castanera R."/>
            <person name="Culley D."/>
            <person name="Daum C."/>
            <person name="Ezra D."/>
            <person name="Gonzalez J."/>
            <person name="Henrissat B."/>
            <person name="Kuo A."/>
            <person name="Liang C."/>
            <person name="Lipzen A."/>
            <person name="Lutzoni F."/>
            <person name="Magnuson J."/>
            <person name="Mondo S."/>
            <person name="Nolan M."/>
            <person name="Ohm R."/>
            <person name="Pangilinan J."/>
            <person name="Park H.-J."/>
            <person name="Ramirez L."/>
            <person name="Alfaro M."/>
            <person name="Sun H."/>
            <person name="Tritt A."/>
            <person name="Yoshinaga Y."/>
            <person name="Zwiers L.-H."/>
            <person name="Turgeon B."/>
            <person name="Goodwin S."/>
            <person name="Spatafora J."/>
            <person name="Crous P."/>
            <person name="Grigoriev I."/>
        </authorList>
    </citation>
    <scope>NUCLEOTIDE SEQUENCE</scope>
    <source>
        <strain evidence="2">ATCC 16933</strain>
    </source>
</reference>
<dbReference type="AlphaFoldDB" id="A0A6A6NSX3"/>
<feature type="compositionally biased region" description="Basic residues" evidence="1">
    <location>
        <begin position="17"/>
        <end position="33"/>
    </location>
</feature>
<evidence type="ECO:0000313" key="2">
    <source>
        <dbReference type="EMBL" id="KAF2454658.1"/>
    </source>
</evidence>
<dbReference type="Proteomes" id="UP000799766">
    <property type="component" value="Unassembled WGS sequence"/>
</dbReference>
<sequence length="158" mass="17591">MTMDGRSRGGLEGRGTRCVRSRRPPAAPKRRRPLPNPPLAARSNPGQLCQGRVLRRHAGTPCPPIQTRRGPHAPSRTRSITFPILGRRSQTEPVRFLIAGSQHPVVVALPLSIPGRSWVMFRFRHRISASVKHVSVLPMARVLIRSLRADFLPFPSLP</sequence>
<dbReference type="EMBL" id="MU001690">
    <property type="protein sequence ID" value="KAF2454658.1"/>
    <property type="molecule type" value="Genomic_DNA"/>
</dbReference>
<feature type="region of interest" description="Disordered" evidence="1">
    <location>
        <begin position="1"/>
        <end position="78"/>
    </location>
</feature>
<feature type="compositionally biased region" description="Basic and acidic residues" evidence="1">
    <location>
        <begin position="1"/>
        <end position="15"/>
    </location>
</feature>
<organism evidence="2 3">
    <name type="scientific">Lineolata rhizophorae</name>
    <dbReference type="NCBI Taxonomy" id="578093"/>
    <lineage>
        <taxon>Eukaryota</taxon>
        <taxon>Fungi</taxon>
        <taxon>Dikarya</taxon>
        <taxon>Ascomycota</taxon>
        <taxon>Pezizomycotina</taxon>
        <taxon>Dothideomycetes</taxon>
        <taxon>Dothideomycetes incertae sedis</taxon>
        <taxon>Lineolatales</taxon>
        <taxon>Lineolataceae</taxon>
        <taxon>Lineolata</taxon>
    </lineage>
</organism>
<proteinExistence type="predicted"/>
<evidence type="ECO:0000256" key="1">
    <source>
        <dbReference type="SAM" id="MobiDB-lite"/>
    </source>
</evidence>